<dbReference type="CDD" id="cd10150">
    <property type="entry name" value="CobN_like"/>
    <property type="match status" value="1"/>
</dbReference>
<dbReference type="PANTHER" id="PTHR44119:SF7">
    <property type="entry name" value="MAGNESIUM CHELATASE SUBUNIT"/>
    <property type="match status" value="1"/>
</dbReference>
<dbReference type="PATRIC" id="fig|1434120.4.peg.999"/>
<gene>
    <name evidence="2" type="ORF">MSSIT_0786</name>
</gene>
<protein>
    <submittedName>
        <fullName evidence="2">CobN component of cobalt chelatase involved in B12 biosynthesis</fullName>
    </submittedName>
</protein>
<sequence>MKIGGVLAVYGPSRGLMLKTYSSAIENLNKKGFEVTARFENFLDEDAPPGVPQALMEWFEKEADAILISFPPDYEGVFADMEELKKRTSKPIIPLSPMCAALGTVSPRHLKVFWNYQNYGGPENIENLLLYAGKLAGKNNHEVNPPVEVPSSGIYHPDAGEIFTDLESYLEWYSENGKSMFKTVGLLFPNLYYMEDSLGVFDALIRKLEEKNFGVIAAIQDKWSPGGSSDEIIRKYFMKGGKVLVDAAVIYAAFFLNLKGGKGRSIGQEKTNILKELNVPCLKMIHSSQTPEEWKANPEGLSIPQIIISVALPEFDGLAEPIIIGTAEKKLDSVTGTEVQDPVPINDQIDFLIRRVGKWIELGRKPNSEKKVAIILHNSPCKSGVEATVGAGFGLDTLESVSIILKRLKEEGYFLNWVPENGKELIDTILEKKAISEFRWTPLSEIIKHGGAAGFVPLETYKEWLYELPEDARNKVFEGWGNPFEQGIEKLERVDKLSLALHENSITIPGLDLGNVFIGLQPKRGCAGARCDGTVCKILHDPDITPPHQYLAYYKWIEKEFGADVMVHVGTHGNIELLPGKTVAQSSSCFSQICVGSMPHLYIYVSSNPMEGSVAKRRGLAVIVDHLHPVMAAAETYGVLEELEEPLEEYKRAMLTKDLGRARVLQEIIAEKAAAANFPRSISDFETFEDYMEYLHDQMDMVRETMIRDGLHILGQAPEGEALVDMLVSILRFDQGNAPSIRRGILEAIGLDYDSILDDHTAFIREFGMTGSKLLDTCTEIARGIMTGVLERDLISDEEIFEISKWEMSVATGQSLEFHSPGLEKIVKSVRLAEDLLPEINRTPDEVNNLLRGFNAEHVEAGASGALARGKIEILPTGRNFYAIDPWKIPTPAAWKVGVKLAENFFRKYLHENEGYPENVGFVFRFFDTFRADGELLSQILYTLGVRVEWDGSRVKGLKVIPLNELKRPRIDCTIQLSSMLRDGMPRAFELVDEAVSMVAFLDEPEEMNFVKKHALERMKELEAEGTDTKLSPERLATLRVFTTQPGTYDYGVNTAVAASAWETDEDLASIFTKFCGYAYGKGVYGQAARNELESNLKRITVTYDKWDSDEYDILECCHIYGSHGGFTVAARTLSKNNVDLYFADTHDPERPRIRDMKDELERVARTRLLNPKWIEGKKRHGYKGATVISDRVYHMYGWQATTKLVGDWVFDEIAETFVLDDEMRKWFEENNLYALESLARRLLEAEHRKLWNANPETLEKLKEKYLEIESRMEEKMSDIEGEFQGGVTSIVKVNANERI</sequence>
<keyword evidence="3" id="KW-1185">Reference proteome</keyword>
<feature type="domain" description="CobN/magnesium chelatase" evidence="1">
    <location>
        <begin position="114"/>
        <end position="1259"/>
    </location>
</feature>
<dbReference type="Pfam" id="PF02514">
    <property type="entry name" value="CobN-Mg_chel"/>
    <property type="match status" value="1"/>
</dbReference>
<dbReference type="NCBIfam" id="NF004646">
    <property type="entry name" value="PRK05989.2-4"/>
    <property type="match status" value="1"/>
</dbReference>
<evidence type="ECO:0000313" key="2">
    <source>
        <dbReference type="EMBL" id="AKB27505.1"/>
    </source>
</evidence>
<dbReference type="OrthoDB" id="192131at2157"/>
<dbReference type="Proteomes" id="UP000033111">
    <property type="component" value="Chromosome"/>
</dbReference>
<dbReference type="PANTHER" id="PTHR44119">
    <property type="entry name" value="MAGNESIUM-CHELATASE SUBUNIT CHLH, CHLOROPLASTIC"/>
    <property type="match status" value="1"/>
</dbReference>
<organism evidence="2 3">
    <name type="scientific">Methanosarcina siciliae T4/M</name>
    <dbReference type="NCBI Taxonomy" id="1434120"/>
    <lineage>
        <taxon>Archaea</taxon>
        <taxon>Methanobacteriati</taxon>
        <taxon>Methanobacteriota</taxon>
        <taxon>Stenosarchaea group</taxon>
        <taxon>Methanomicrobia</taxon>
        <taxon>Methanosarcinales</taxon>
        <taxon>Methanosarcinaceae</taxon>
        <taxon>Methanosarcina</taxon>
    </lineage>
</organism>
<dbReference type="KEGG" id="msw:MSSIT_0786"/>
<accession>A0A0E3P2D8</accession>
<reference evidence="2 3" key="1">
    <citation type="submission" date="2014-07" db="EMBL/GenBank/DDBJ databases">
        <title>Methanogenic archaea and the global carbon cycle.</title>
        <authorList>
            <person name="Henriksen J.R."/>
            <person name="Luke J."/>
            <person name="Reinhart S."/>
            <person name="Benedict M.N."/>
            <person name="Youngblut N.D."/>
            <person name="Metcalf M.E."/>
            <person name="Whitaker R.J."/>
            <person name="Metcalf W.W."/>
        </authorList>
    </citation>
    <scope>NUCLEOTIDE SEQUENCE [LARGE SCALE GENOMIC DNA]</scope>
    <source>
        <strain evidence="2 3">T4/M</strain>
    </source>
</reference>
<dbReference type="InterPro" id="IPR003672">
    <property type="entry name" value="CobN/Mg_chltase"/>
</dbReference>
<dbReference type="EMBL" id="CP009506">
    <property type="protein sequence ID" value="AKB27505.1"/>
    <property type="molecule type" value="Genomic_DNA"/>
</dbReference>
<dbReference type="RefSeq" id="WP_048170269.1">
    <property type="nucleotide sequence ID" value="NZ_CP009506.1"/>
</dbReference>
<proteinExistence type="predicted"/>
<evidence type="ECO:0000259" key="1">
    <source>
        <dbReference type="Pfam" id="PF02514"/>
    </source>
</evidence>
<name>A0A0E3P2D8_9EURY</name>
<evidence type="ECO:0000313" key="3">
    <source>
        <dbReference type="Proteomes" id="UP000033111"/>
    </source>
</evidence>
<dbReference type="HOGENOM" id="CLU_002017_1_2_2"/>
<dbReference type="GeneID" id="24859563"/>